<comment type="caution">
    <text evidence="3">The sequence shown here is derived from an EMBL/GenBank/DDBJ whole genome shotgun (WGS) entry which is preliminary data.</text>
</comment>
<dbReference type="CDD" id="cd07067">
    <property type="entry name" value="HP_PGM_like"/>
    <property type="match status" value="1"/>
</dbReference>
<gene>
    <name evidence="3" type="ORF">C731_4129</name>
</gene>
<dbReference type="EMBL" id="AMRA01000110">
    <property type="protein sequence ID" value="EKF21914.1"/>
    <property type="molecule type" value="Genomic_DNA"/>
</dbReference>
<dbReference type="RefSeq" id="WP_005631055.1">
    <property type="nucleotide sequence ID" value="NZ_AMRA01000110.1"/>
</dbReference>
<dbReference type="PATRIC" id="fig|1122247.3.peg.3960"/>
<keyword evidence="4" id="KW-1185">Reference proteome</keyword>
<accession>K5BIT3</accession>
<dbReference type="OrthoDB" id="9793115at2"/>
<name>K5BIT3_MYCHD</name>
<dbReference type="STRING" id="1122247.GCA_000379865_02378"/>
<dbReference type="SUPFAM" id="SSF53254">
    <property type="entry name" value="Phosphoglycerate mutase-like"/>
    <property type="match status" value="1"/>
</dbReference>
<evidence type="ECO:0000256" key="2">
    <source>
        <dbReference type="ARBA" id="ARBA00023235"/>
    </source>
</evidence>
<dbReference type="GO" id="GO:0005737">
    <property type="term" value="C:cytoplasm"/>
    <property type="evidence" value="ECO:0007669"/>
    <property type="project" value="TreeGrafter"/>
</dbReference>
<dbReference type="InterPro" id="IPR013078">
    <property type="entry name" value="His_Pase_superF_clade-1"/>
</dbReference>
<evidence type="ECO:0000313" key="3">
    <source>
        <dbReference type="EMBL" id="EKF21914.1"/>
    </source>
</evidence>
<keyword evidence="1" id="KW-0324">Glycolysis</keyword>
<protein>
    <submittedName>
        <fullName evidence="3">Histidine phosphatase super family protein</fullName>
    </submittedName>
</protein>
<proteinExistence type="predicted"/>
<dbReference type="SMART" id="SM00855">
    <property type="entry name" value="PGAM"/>
    <property type="match status" value="1"/>
</dbReference>
<dbReference type="InterPro" id="IPR001345">
    <property type="entry name" value="PG/BPGM_mutase_AS"/>
</dbReference>
<evidence type="ECO:0000313" key="4">
    <source>
        <dbReference type="Proteomes" id="UP000006265"/>
    </source>
</evidence>
<dbReference type="InterPro" id="IPR029033">
    <property type="entry name" value="His_PPase_superfam"/>
</dbReference>
<evidence type="ECO:0000256" key="1">
    <source>
        <dbReference type="ARBA" id="ARBA00023152"/>
    </source>
</evidence>
<dbReference type="PROSITE" id="PS00175">
    <property type="entry name" value="PG_MUTASE"/>
    <property type="match status" value="1"/>
</dbReference>
<reference evidence="3 4" key="1">
    <citation type="journal article" date="2012" name="J. Bacteriol.">
        <title>Genome sequence of Mycobacterium hassiacum DSM 44199, a rare source of heat-stable mycobacterial proteins.</title>
        <authorList>
            <person name="Tiago I."/>
            <person name="Maranha A."/>
            <person name="Mendes V."/>
            <person name="Alarico S."/>
            <person name="Moynihan P.J."/>
            <person name="Clarke A.J."/>
            <person name="Macedo-Ribeiro S."/>
            <person name="Pereira P.J."/>
            <person name="Empadinhas N."/>
        </authorList>
    </citation>
    <scope>NUCLEOTIDE SEQUENCE [LARGE SCALE GENOMIC DNA]</scope>
    <source>
        <strain evidence="4">DSM 44199 / CIP 105218 / JCM 12690 / 3849</strain>
    </source>
</reference>
<sequence>MTGRLVLVRHGQSHANVERRLDTRLPGAPLTDVGRDQARGFARRLRRRPGLIAHSVAVRATQTADEISGHVGTEAVAVEGLHEVQVGELEDRSDDDAIAEFNAIYQRWHLGDHHVPLPGGESALDVLDRYLPVITELRKQYLDHEAFTDDIVVVSHGAAIRLVSAVLAGVDAGFAIDNHLNNAEAVVLAPTADGWNCLRWGARLPPFAPEPPVDPVQEARQTADPMG</sequence>
<dbReference type="Pfam" id="PF00300">
    <property type="entry name" value="His_Phos_1"/>
    <property type="match status" value="1"/>
</dbReference>
<dbReference type="Proteomes" id="UP000006265">
    <property type="component" value="Unassembled WGS sequence"/>
</dbReference>
<dbReference type="PANTHER" id="PTHR48100">
    <property type="entry name" value="BROAD-SPECIFICITY PHOSPHATASE YOR283W-RELATED"/>
    <property type="match status" value="1"/>
</dbReference>
<dbReference type="InterPro" id="IPR050275">
    <property type="entry name" value="PGM_Phosphatase"/>
</dbReference>
<dbReference type="PANTHER" id="PTHR48100:SF1">
    <property type="entry name" value="HISTIDINE PHOSPHATASE FAMILY PROTEIN-RELATED"/>
    <property type="match status" value="1"/>
</dbReference>
<dbReference type="Gene3D" id="3.40.50.1240">
    <property type="entry name" value="Phosphoglycerate mutase-like"/>
    <property type="match status" value="1"/>
</dbReference>
<dbReference type="AlphaFoldDB" id="K5BIT3"/>
<keyword evidence="2" id="KW-0413">Isomerase</keyword>
<organism evidence="3 4">
    <name type="scientific">Mycolicibacterium hassiacum (strain DSM 44199 / CIP 105218 / JCM 12690 / 3849)</name>
    <name type="common">Mycobacterium hassiacum</name>
    <dbReference type="NCBI Taxonomy" id="1122247"/>
    <lineage>
        <taxon>Bacteria</taxon>
        <taxon>Bacillati</taxon>
        <taxon>Actinomycetota</taxon>
        <taxon>Actinomycetes</taxon>
        <taxon>Mycobacteriales</taxon>
        <taxon>Mycobacteriaceae</taxon>
        <taxon>Mycolicibacterium</taxon>
    </lineage>
</organism>
<dbReference type="eggNOG" id="COG0406">
    <property type="taxonomic scope" value="Bacteria"/>
</dbReference>
<dbReference type="GO" id="GO:0016791">
    <property type="term" value="F:phosphatase activity"/>
    <property type="evidence" value="ECO:0007669"/>
    <property type="project" value="TreeGrafter"/>
</dbReference>